<dbReference type="GO" id="GO:0005643">
    <property type="term" value="C:nuclear pore"/>
    <property type="evidence" value="ECO:0007669"/>
    <property type="project" value="UniProtKB-SubCell"/>
</dbReference>
<protein>
    <recommendedName>
        <fullName evidence="11">Exportin-1 C-terminal domain-containing protein</fullName>
    </recommendedName>
</protein>
<evidence type="ECO:0000256" key="10">
    <source>
        <dbReference type="SAM" id="Phobius"/>
    </source>
</evidence>
<evidence type="ECO:0000256" key="6">
    <source>
        <dbReference type="ARBA" id="ARBA00022927"/>
    </source>
</evidence>
<dbReference type="GO" id="GO:0031965">
    <property type="term" value="C:nuclear membrane"/>
    <property type="evidence" value="ECO:0007669"/>
    <property type="project" value="UniProtKB-SubCell"/>
</dbReference>
<dbReference type="InterPro" id="IPR045065">
    <property type="entry name" value="XPO1/5"/>
</dbReference>
<dbReference type="GO" id="GO:0006611">
    <property type="term" value="P:protein export from nucleus"/>
    <property type="evidence" value="ECO:0007669"/>
    <property type="project" value="InterPro"/>
</dbReference>
<keyword evidence="7" id="KW-0811">Translocation</keyword>
<comment type="similarity">
    <text evidence="3">Belongs to the exportin family.</text>
</comment>
<evidence type="ECO:0000256" key="8">
    <source>
        <dbReference type="ARBA" id="ARBA00023132"/>
    </source>
</evidence>
<dbReference type="InterPro" id="IPR041123">
    <property type="entry name" value="CRM1_repeat"/>
</dbReference>
<keyword evidence="4" id="KW-0813">Transport</keyword>
<dbReference type="InterPro" id="IPR013598">
    <property type="entry name" value="Exportin-1/Importin-b-like"/>
</dbReference>
<feature type="transmembrane region" description="Helical" evidence="10">
    <location>
        <begin position="1112"/>
        <end position="1132"/>
    </location>
</feature>
<keyword evidence="9" id="KW-0539">Nucleus</keyword>
<dbReference type="InterPro" id="IPR011989">
    <property type="entry name" value="ARM-like"/>
</dbReference>
<dbReference type="InterPro" id="IPR016024">
    <property type="entry name" value="ARM-type_fold"/>
</dbReference>
<evidence type="ECO:0000256" key="1">
    <source>
        <dbReference type="ARBA" id="ARBA00004567"/>
    </source>
</evidence>
<dbReference type="SMART" id="SM01102">
    <property type="entry name" value="CRM1_C"/>
    <property type="match status" value="1"/>
</dbReference>
<sequence length="1359" mass="154630">MAAEKLRDLSRPIDVPLLDATVAAFYGTGSKEQVDSGNKSLGSDVNRTAADQILRDLQNNPEMWLQVMHILQNTQSLNTKFFALQVRLFDDPFQESDPLTYLIKASRSNVTCRVLEFKHSSLLESTDMAATCKQYSASNFDPIPLLASVVSAHAWHFLIHCSTPFSVRHWPLFLLFFAVLEGVIKYRWNALPAEQRDGMKNFISDVIVQLSRVEASFRTERLFYLSLNYSILKHEWPVRWRSFIPDLVSAAKTSETICENCMAILKLLSEEVFDFSRGEMTQQKIKDLKQSLNSEFQLIHELCLYVLSVSQRTELIRATLSTLHAFLSWIPLGYIFESPLLETLLKFFPIPAYRNLTLQCLTEVAALQFRNYYDAHIKMYNIFLVQLQTILPPTTNIPEAYSHGSSEEQVHIQILESTQENISALLLGLEYLINISYVDDTEVFKVCLDYWNILVAELFEPHRSLENPAATASAMIGLQVPGMVDGIGSQLLQRRQLYAGPMSKLRMLMICRMVKPEEVLIVEDENGNIVRETMKDNAVLVQYKIMRETLIYLSHLDHDDTEKQVSLVVGDLGSLHEMLRKLSKQLSGEDWTWNNLNTLCWAIGSISGSMMEEQENRFLVMVIRDLLNLCEITKGKDNKAVIASNIMYVVGQYPRFLRAHWKFLKTVVNKLFEFMHETHPGVQDMACDTFLKIVQKCKRKFVITQVGENGPFLNELLALLPDTIADLEPHQIHSFYESVGYMIQAESDVQKRDEYVQKLMVMPNQSWMEIISKARENVDFLKDQDVIRNVLSILQTNTSAASALGTYFLPQITLIFLDMLNVYRMYSELISKSIAEGGPFASRTSYVKLLRSVKRETLKLIDTFLDKAEDQPHIGKHFVPPMMDPVLGDYARNVPDARESEVLTLFATIVNKYKAAMIEDVPRIFEAVFQCTLEMITKNFEDYPEHRLKFFSLLRAIATHCFPALICLSSQQLKLVMDSIIWAFRHTERNIAETGLNLLFEMQKKFQWVIIKDQDSHGRDISIVGGVRILSCEYNDISVIWVCCLRCVGAAASISHGRCGISTVWVLQTLHRVELWSSNCGALMLFVMPDLVLTVLVLACKRGYFGAYQVGCWCGYWFNFLIVMVVDSFGIAMATGGGAAAVTSSACAAGDGCGFFWHCYGNCHSHGNTIVILILVFLLFFFPLSAGKTLPIVSEFCNQFYRTYFLTIEQEIFAVLTDTFHKPGFKIHVLVLQHLFCLAESGCLTEPLWDAATNPYPYPSNAAFVREFTIKLLSTSFPNMTASEVTQFVNGLFESTNDLAVFKTHIRDFLVQSKEFSAQDNNDLYAEEVAAQRERERQRMLSIPGLVAPSELQDEMVDS</sequence>
<evidence type="ECO:0000313" key="13">
    <source>
        <dbReference type="Proteomes" id="UP001189624"/>
    </source>
</evidence>
<evidence type="ECO:0000256" key="5">
    <source>
        <dbReference type="ARBA" id="ARBA00022816"/>
    </source>
</evidence>
<feature type="transmembrane region" description="Helical" evidence="10">
    <location>
        <begin position="1081"/>
        <end position="1100"/>
    </location>
</feature>
<dbReference type="Pfam" id="PF08389">
    <property type="entry name" value="Xpo1"/>
    <property type="match status" value="1"/>
</dbReference>
<name>A0AA86RSH9_9FABA</name>
<dbReference type="FunFam" id="1.25.10.10:FF:000022">
    <property type="entry name" value="protein EXPORTIN 1A"/>
    <property type="match status" value="1"/>
</dbReference>
<dbReference type="Gene3D" id="1.25.10.10">
    <property type="entry name" value="Leucine-rich Repeat Variant"/>
    <property type="match status" value="3"/>
</dbReference>
<dbReference type="GO" id="GO:0009553">
    <property type="term" value="P:embryo sac development"/>
    <property type="evidence" value="ECO:0007669"/>
    <property type="project" value="UniProtKB-ARBA"/>
</dbReference>
<dbReference type="Pfam" id="PF08767">
    <property type="entry name" value="CRM1_C"/>
    <property type="match status" value="2"/>
</dbReference>
<dbReference type="PANTHER" id="PTHR11223:SF2">
    <property type="entry name" value="EXPORTIN-1"/>
    <property type="match status" value="1"/>
</dbReference>
<evidence type="ECO:0000259" key="11">
    <source>
        <dbReference type="SMART" id="SM01102"/>
    </source>
</evidence>
<dbReference type="GO" id="GO:0005049">
    <property type="term" value="F:nuclear export signal receptor activity"/>
    <property type="evidence" value="ECO:0007669"/>
    <property type="project" value="InterPro"/>
</dbReference>
<dbReference type="Proteomes" id="UP001189624">
    <property type="component" value="Chromosome 2"/>
</dbReference>
<keyword evidence="6" id="KW-0653">Protein transport</keyword>
<dbReference type="InterPro" id="IPR014877">
    <property type="entry name" value="XPO1_C_dom"/>
</dbReference>
<organism evidence="12 13">
    <name type="scientific">Sphenostylis stenocarpa</name>
    <dbReference type="NCBI Taxonomy" id="92480"/>
    <lineage>
        <taxon>Eukaryota</taxon>
        <taxon>Viridiplantae</taxon>
        <taxon>Streptophyta</taxon>
        <taxon>Embryophyta</taxon>
        <taxon>Tracheophyta</taxon>
        <taxon>Spermatophyta</taxon>
        <taxon>Magnoliopsida</taxon>
        <taxon>eudicotyledons</taxon>
        <taxon>Gunneridae</taxon>
        <taxon>Pentapetalae</taxon>
        <taxon>rosids</taxon>
        <taxon>fabids</taxon>
        <taxon>Fabales</taxon>
        <taxon>Fabaceae</taxon>
        <taxon>Papilionoideae</taxon>
        <taxon>50 kb inversion clade</taxon>
        <taxon>NPAAA clade</taxon>
        <taxon>indigoferoid/millettioid clade</taxon>
        <taxon>Phaseoleae</taxon>
        <taxon>Sphenostylis</taxon>
    </lineage>
</organism>
<keyword evidence="10" id="KW-1133">Transmembrane helix</keyword>
<keyword evidence="5" id="KW-0509">mRNA transport</keyword>
<keyword evidence="10" id="KW-0472">Membrane</keyword>
<keyword evidence="10" id="KW-0812">Transmembrane</keyword>
<feature type="transmembrane region" description="Helical" evidence="10">
    <location>
        <begin position="1138"/>
        <end position="1157"/>
    </location>
</feature>
<dbReference type="Gramene" id="rna-AYBTSS11_LOCUS3994">
    <property type="protein sequence ID" value="CAJ1926634.1"/>
    <property type="gene ID" value="gene-AYBTSS11_LOCUS3994"/>
</dbReference>
<keyword evidence="8" id="KW-0906">Nuclear pore complex</keyword>
<dbReference type="Pfam" id="PF18787">
    <property type="entry name" value="CRM1_repeat_3"/>
    <property type="match status" value="1"/>
</dbReference>
<gene>
    <name evidence="12" type="ORF">AYBTSS11_LOCUS3994</name>
</gene>
<evidence type="ECO:0000256" key="9">
    <source>
        <dbReference type="ARBA" id="ARBA00023242"/>
    </source>
</evidence>
<evidence type="ECO:0000313" key="12">
    <source>
        <dbReference type="EMBL" id="CAJ1926634.1"/>
    </source>
</evidence>
<feature type="transmembrane region" description="Helical" evidence="10">
    <location>
        <begin position="1169"/>
        <end position="1187"/>
    </location>
</feature>
<dbReference type="GO" id="GO:0005737">
    <property type="term" value="C:cytoplasm"/>
    <property type="evidence" value="ECO:0007669"/>
    <property type="project" value="TreeGrafter"/>
</dbReference>
<dbReference type="InterPro" id="IPR041235">
    <property type="entry name" value="Exp1_repeat_2"/>
</dbReference>
<dbReference type="InterPro" id="IPR040485">
    <property type="entry name" value="XPO1_repeat_3"/>
</dbReference>
<dbReference type="GO" id="GO:0009846">
    <property type="term" value="P:pollen germination"/>
    <property type="evidence" value="ECO:0007669"/>
    <property type="project" value="UniProtKB-ARBA"/>
</dbReference>
<dbReference type="SUPFAM" id="SSF48371">
    <property type="entry name" value="ARM repeat"/>
    <property type="match status" value="1"/>
</dbReference>
<reference evidence="12" key="1">
    <citation type="submission" date="2023-10" db="EMBL/GenBank/DDBJ databases">
        <authorList>
            <person name="Domelevo Entfellner J.-B."/>
        </authorList>
    </citation>
    <scope>NUCLEOTIDE SEQUENCE</scope>
</reference>
<evidence type="ECO:0000256" key="3">
    <source>
        <dbReference type="ARBA" id="ARBA00009466"/>
    </source>
</evidence>
<dbReference type="GO" id="GO:0051028">
    <property type="term" value="P:mRNA transport"/>
    <property type="evidence" value="ECO:0007669"/>
    <property type="project" value="UniProtKB-KW"/>
</dbReference>
<evidence type="ECO:0000256" key="7">
    <source>
        <dbReference type="ARBA" id="ARBA00023010"/>
    </source>
</evidence>
<keyword evidence="13" id="KW-1185">Reference proteome</keyword>
<dbReference type="EMBL" id="OY731399">
    <property type="protein sequence ID" value="CAJ1926634.1"/>
    <property type="molecule type" value="Genomic_DNA"/>
</dbReference>
<dbReference type="Pfam" id="PF18784">
    <property type="entry name" value="CRM1_repeat_2"/>
    <property type="match status" value="1"/>
</dbReference>
<feature type="domain" description="Exportin-1 C-terminal" evidence="11">
    <location>
        <begin position="811"/>
        <end position="1318"/>
    </location>
</feature>
<evidence type="ECO:0000256" key="4">
    <source>
        <dbReference type="ARBA" id="ARBA00022448"/>
    </source>
</evidence>
<dbReference type="Pfam" id="PF18777">
    <property type="entry name" value="CRM1_repeat"/>
    <property type="match status" value="1"/>
</dbReference>
<accession>A0AA86RSH9</accession>
<comment type="subcellular location">
    <subcellularLocation>
        <location evidence="2">Nucleus membrane</location>
        <topology evidence="2">Peripheral membrane protein</topology>
        <orientation evidence="2">Nucleoplasmic side</orientation>
    </subcellularLocation>
    <subcellularLocation>
        <location evidence="1">Nucleus</location>
        <location evidence="1">Nuclear pore complex</location>
    </subcellularLocation>
</comment>
<proteinExistence type="inferred from homology"/>
<dbReference type="GO" id="GO:0000055">
    <property type="term" value="P:ribosomal large subunit export from nucleus"/>
    <property type="evidence" value="ECO:0007669"/>
    <property type="project" value="TreeGrafter"/>
</dbReference>
<dbReference type="GO" id="GO:0000056">
    <property type="term" value="P:ribosomal small subunit export from nucleus"/>
    <property type="evidence" value="ECO:0007669"/>
    <property type="project" value="TreeGrafter"/>
</dbReference>
<evidence type="ECO:0000256" key="2">
    <source>
        <dbReference type="ARBA" id="ARBA00004620"/>
    </source>
</evidence>
<dbReference type="PANTHER" id="PTHR11223">
    <property type="entry name" value="EXPORTIN 1/5"/>
    <property type="match status" value="1"/>
</dbReference>
<dbReference type="GO" id="GO:0009860">
    <property type="term" value="P:pollen tube growth"/>
    <property type="evidence" value="ECO:0007669"/>
    <property type="project" value="UniProtKB-ARBA"/>
</dbReference>